<dbReference type="EMBL" id="JBHMEZ010000012">
    <property type="protein sequence ID" value="MFB9053959.1"/>
    <property type="molecule type" value="Genomic_DNA"/>
</dbReference>
<evidence type="ECO:0000259" key="3">
    <source>
        <dbReference type="Pfam" id="PF18962"/>
    </source>
</evidence>
<evidence type="ECO:0000313" key="5">
    <source>
        <dbReference type="Proteomes" id="UP001589605"/>
    </source>
</evidence>
<dbReference type="NCBIfam" id="TIGR04183">
    <property type="entry name" value="Por_Secre_tail"/>
    <property type="match status" value="1"/>
</dbReference>
<dbReference type="SUPFAM" id="SSF49785">
    <property type="entry name" value="Galactose-binding domain-like"/>
    <property type="match status" value="1"/>
</dbReference>
<feature type="domain" description="Secretion system C-terminal sorting" evidence="3">
    <location>
        <begin position="447"/>
        <end position="516"/>
    </location>
</feature>
<dbReference type="Gene3D" id="2.60.120.430">
    <property type="entry name" value="Galactose-binding lectin"/>
    <property type="match status" value="2"/>
</dbReference>
<keyword evidence="1 2" id="KW-0732">Signal</keyword>
<dbReference type="RefSeq" id="WP_382383324.1">
    <property type="nucleotide sequence ID" value="NZ_JBHMEZ010000012.1"/>
</dbReference>
<feature type="chain" id="PRO_5045494323" evidence="2">
    <location>
        <begin position="19"/>
        <end position="518"/>
    </location>
</feature>
<comment type="caution">
    <text evidence="4">The sequence shown here is derived from an EMBL/GenBank/DDBJ whole genome shotgun (WGS) entry which is preliminary data.</text>
</comment>
<dbReference type="InterPro" id="IPR008979">
    <property type="entry name" value="Galactose-bd-like_sf"/>
</dbReference>
<gene>
    <name evidence="4" type="ORF">ACFFVB_12805</name>
</gene>
<organism evidence="4 5">
    <name type="scientific">Formosa undariae</name>
    <dbReference type="NCBI Taxonomy" id="1325436"/>
    <lineage>
        <taxon>Bacteria</taxon>
        <taxon>Pseudomonadati</taxon>
        <taxon>Bacteroidota</taxon>
        <taxon>Flavobacteriia</taxon>
        <taxon>Flavobacteriales</taxon>
        <taxon>Flavobacteriaceae</taxon>
        <taxon>Formosa</taxon>
    </lineage>
</organism>
<evidence type="ECO:0000256" key="2">
    <source>
        <dbReference type="SAM" id="SignalP"/>
    </source>
</evidence>
<dbReference type="Pfam" id="PF18962">
    <property type="entry name" value="Por_Secre_tail"/>
    <property type="match status" value="1"/>
</dbReference>
<name>A0ABV5F3J3_9FLAO</name>
<accession>A0ABV5F3J3</accession>
<proteinExistence type="predicted"/>
<keyword evidence="5" id="KW-1185">Reference proteome</keyword>
<reference evidence="4 5" key="1">
    <citation type="submission" date="2024-09" db="EMBL/GenBank/DDBJ databases">
        <authorList>
            <person name="Sun Q."/>
            <person name="Mori K."/>
        </authorList>
    </citation>
    <scope>NUCLEOTIDE SEQUENCE [LARGE SCALE GENOMIC DNA]</scope>
    <source>
        <strain evidence="4 5">CECT 8286</strain>
    </source>
</reference>
<dbReference type="Proteomes" id="UP001589605">
    <property type="component" value="Unassembled WGS sequence"/>
</dbReference>
<feature type="signal peptide" evidence="2">
    <location>
        <begin position="1"/>
        <end position="18"/>
    </location>
</feature>
<evidence type="ECO:0000256" key="1">
    <source>
        <dbReference type="ARBA" id="ARBA00022729"/>
    </source>
</evidence>
<protein>
    <submittedName>
        <fullName evidence="4">T9SS type A sorting domain-containing protein</fullName>
    </submittedName>
</protein>
<sequence length="518" mass="55738">MRKITLLLAMLTLSLGYAQSPSAGAPTPPDRNAVDVISIYSDAYTAVAGVNINPGWGQATVTTEVSIAGNNTLSYANFNYQGTDFATQNISEMEYLHVDIWTNDQSPNVFVISSGDEMAHAISSSAGAWKSIDIPVANITGDLNVARQFKFDNGNGGTIYLDNLYFWKTAADPLKDASLIDLKVDGATVNGFSSGKTNYIYNIQIGATVIPQITEAITGNSEANAVITQAPTVPGAAMVTVTSSDGTTTKVYTVMFATTLPSHAPTPTTSDSEVLSIYGDTGDFTNKWAKDYEFGSYVDTPDLDSGTGVDKAIKMDFSIAGYGEGTEATSDVSAYNWVHFDYFAEVGDAGVSGHQVRFILIGGGEFNYELTPSGNDSTLVFGSWQTVNVPLSFFEGKGFNKTNFLQFKLGTDSDLNTKVVYFDNIYFSVNEGTVLGTENFEHVSFKMYPNPTQDNWTVVTQNINIEGINVFDISGKKVLSSAPNATEARINGSHLQSGIYFAQIKTSNGINTLKLIKN</sequence>
<dbReference type="InterPro" id="IPR026444">
    <property type="entry name" value="Secre_tail"/>
</dbReference>
<evidence type="ECO:0000313" key="4">
    <source>
        <dbReference type="EMBL" id="MFB9053959.1"/>
    </source>
</evidence>